<name>A0A1U7WKD6_NICSY</name>
<keyword evidence="2" id="KW-1185">Reference proteome</keyword>
<dbReference type="InterPro" id="IPR026960">
    <property type="entry name" value="RVT-Znf"/>
</dbReference>
<evidence type="ECO:0000259" key="1">
    <source>
        <dbReference type="Pfam" id="PF13966"/>
    </source>
</evidence>
<sequence>MEYLNRQLRTFKRQRDFNFRPKCARMNITHLGFTDDLLLFCRGNFVSVQMLYNCFQIFSQASGLVANADKSSIYFGGVCKDDQNAILQALGFTKGELPFRYLGIPLSTKRTNVLQYKPLLDKILNKITSWTFSFLSYAGRLQFIKFVLFSIQIFWSQVFVLPKKVVQLIESLCKRFLWTCSVDMSRKALIAWERLCYPKAAGGLGLLDVHAWNAAAICKLLWNLCKKKDKLWVQWVHIYYVKGRRVWDSQANQASWVIRKILKAKLIFEKVGILEQDVYQMDSFSIKKLYCKIRGDCPKVEWRRLICSNHGAPRWTFILYLAIYKRLLTKDRVAQLISVDSLVCPLCNDRNESADHVFFSCQYSSAIWDKLLQWQGINRVSGEWKNEVDWAVKNSKGRSTGAIIYRMTLACGVYCIWHERNLRLFQQRSRPASALIRQVIQEVHYMLRLQRKLEELSFIPKEGE</sequence>
<dbReference type="GeneID" id="104225070"/>
<feature type="domain" description="Reverse transcriptase zinc-binding" evidence="1">
    <location>
        <begin position="284"/>
        <end position="368"/>
    </location>
</feature>
<reference evidence="3" key="2">
    <citation type="submission" date="2025-08" db="UniProtKB">
        <authorList>
            <consortium name="RefSeq"/>
        </authorList>
    </citation>
    <scope>IDENTIFICATION</scope>
    <source>
        <tissue evidence="3">Leaf</tissue>
    </source>
</reference>
<dbReference type="OrthoDB" id="1305421at2759"/>
<evidence type="ECO:0000313" key="3">
    <source>
        <dbReference type="RefSeq" id="XP_009775134.1"/>
    </source>
</evidence>
<evidence type="ECO:0000313" key="2">
    <source>
        <dbReference type="Proteomes" id="UP000189701"/>
    </source>
</evidence>
<dbReference type="PANTHER" id="PTHR33116:SF66">
    <property type="entry name" value="REVERSE TRANSCRIPTASE ZINC-BINDING DOMAIN-CONTAINING PROTEIN"/>
    <property type="match status" value="1"/>
</dbReference>
<dbReference type="Pfam" id="PF13966">
    <property type="entry name" value="zf-RVT"/>
    <property type="match status" value="1"/>
</dbReference>
<organism evidence="2 3">
    <name type="scientific">Nicotiana sylvestris</name>
    <name type="common">Wood tobacco</name>
    <name type="synonym">South American tobacco</name>
    <dbReference type="NCBI Taxonomy" id="4096"/>
    <lineage>
        <taxon>Eukaryota</taxon>
        <taxon>Viridiplantae</taxon>
        <taxon>Streptophyta</taxon>
        <taxon>Embryophyta</taxon>
        <taxon>Tracheophyta</taxon>
        <taxon>Spermatophyta</taxon>
        <taxon>Magnoliopsida</taxon>
        <taxon>eudicotyledons</taxon>
        <taxon>Gunneridae</taxon>
        <taxon>Pentapetalae</taxon>
        <taxon>asterids</taxon>
        <taxon>lamiids</taxon>
        <taxon>Solanales</taxon>
        <taxon>Solanaceae</taxon>
        <taxon>Nicotianoideae</taxon>
        <taxon>Nicotianeae</taxon>
        <taxon>Nicotiana</taxon>
    </lineage>
</organism>
<dbReference type="AlphaFoldDB" id="A0A1U7WKD6"/>
<dbReference type="Proteomes" id="UP000189701">
    <property type="component" value="Unplaced"/>
</dbReference>
<dbReference type="KEGG" id="nsy:104225070"/>
<protein>
    <submittedName>
        <fullName evidence="3">Uncharacterized protein LOC104225070</fullName>
    </submittedName>
</protein>
<gene>
    <name evidence="3" type="primary">LOC104225070</name>
</gene>
<dbReference type="PANTHER" id="PTHR33116">
    <property type="entry name" value="REVERSE TRANSCRIPTASE ZINC-BINDING DOMAIN-CONTAINING PROTEIN-RELATED-RELATED"/>
    <property type="match status" value="1"/>
</dbReference>
<dbReference type="STRING" id="4096.A0A1U7WKD6"/>
<dbReference type="RefSeq" id="XP_009775134.1">
    <property type="nucleotide sequence ID" value="XM_009776832.1"/>
</dbReference>
<accession>A0A1U7WKD6</accession>
<proteinExistence type="predicted"/>
<dbReference type="eggNOG" id="KOG1075">
    <property type="taxonomic scope" value="Eukaryota"/>
</dbReference>
<reference evidence="2" key="1">
    <citation type="journal article" date="2013" name="Genome Biol.">
        <title>Reference genomes and transcriptomes of Nicotiana sylvestris and Nicotiana tomentosiformis.</title>
        <authorList>
            <person name="Sierro N."/>
            <person name="Battey J.N."/>
            <person name="Ouadi S."/>
            <person name="Bovet L."/>
            <person name="Goepfert S."/>
            <person name="Bakaher N."/>
            <person name="Peitsch M.C."/>
            <person name="Ivanov N.V."/>
        </authorList>
    </citation>
    <scope>NUCLEOTIDE SEQUENCE [LARGE SCALE GENOMIC DNA]</scope>
</reference>